<name>A0A382ZZQ3_9ZZZZ</name>
<sequence length="126" mass="14765">MMAQNTEQKTTYYLEMADRDDLRLPQRTGTAFEIRRVEIACPEFNWFLHDAVGVEFNWGGREDWGRREWTEYVDRPELETWVAYVQGTPAGYYELEKQGDGSVRIECFGLRRPFFGQGIGRGLLSK</sequence>
<proteinExistence type="predicted"/>
<accession>A0A382ZZQ3</accession>
<dbReference type="AlphaFoldDB" id="A0A382ZZQ3"/>
<evidence type="ECO:0000313" key="2">
    <source>
        <dbReference type="EMBL" id="SVE00873.1"/>
    </source>
</evidence>
<dbReference type="CDD" id="cd04301">
    <property type="entry name" value="NAT_SF"/>
    <property type="match status" value="1"/>
</dbReference>
<dbReference type="InterPro" id="IPR016181">
    <property type="entry name" value="Acyl_CoA_acyltransferase"/>
</dbReference>
<feature type="non-terminal residue" evidence="2">
    <location>
        <position position="126"/>
    </location>
</feature>
<organism evidence="2">
    <name type="scientific">marine metagenome</name>
    <dbReference type="NCBI Taxonomy" id="408172"/>
    <lineage>
        <taxon>unclassified sequences</taxon>
        <taxon>metagenomes</taxon>
        <taxon>ecological metagenomes</taxon>
    </lineage>
</organism>
<reference evidence="2" key="1">
    <citation type="submission" date="2018-05" db="EMBL/GenBank/DDBJ databases">
        <authorList>
            <person name="Lanie J.A."/>
            <person name="Ng W.-L."/>
            <person name="Kazmierczak K.M."/>
            <person name="Andrzejewski T.M."/>
            <person name="Davidsen T.M."/>
            <person name="Wayne K.J."/>
            <person name="Tettelin H."/>
            <person name="Glass J.I."/>
            <person name="Rusch D."/>
            <person name="Podicherti R."/>
            <person name="Tsui H.-C.T."/>
            <person name="Winkler M.E."/>
        </authorList>
    </citation>
    <scope>NUCLEOTIDE SEQUENCE</scope>
</reference>
<gene>
    <name evidence="2" type="ORF">METZ01_LOCUS453727</name>
</gene>
<feature type="domain" description="N-acetyltransferase" evidence="1">
    <location>
        <begin position="32"/>
        <end position="126"/>
    </location>
</feature>
<dbReference type="GO" id="GO:0016747">
    <property type="term" value="F:acyltransferase activity, transferring groups other than amino-acyl groups"/>
    <property type="evidence" value="ECO:0007669"/>
    <property type="project" value="InterPro"/>
</dbReference>
<dbReference type="EMBL" id="UINC01187910">
    <property type="protein sequence ID" value="SVE00873.1"/>
    <property type="molecule type" value="Genomic_DNA"/>
</dbReference>
<dbReference type="Gene3D" id="3.40.630.30">
    <property type="match status" value="1"/>
</dbReference>
<dbReference type="Pfam" id="PF00583">
    <property type="entry name" value="Acetyltransf_1"/>
    <property type="match status" value="1"/>
</dbReference>
<dbReference type="InterPro" id="IPR000182">
    <property type="entry name" value="GNAT_dom"/>
</dbReference>
<evidence type="ECO:0000259" key="1">
    <source>
        <dbReference type="PROSITE" id="PS51186"/>
    </source>
</evidence>
<dbReference type="PROSITE" id="PS51186">
    <property type="entry name" value="GNAT"/>
    <property type="match status" value="1"/>
</dbReference>
<dbReference type="SUPFAM" id="SSF55729">
    <property type="entry name" value="Acyl-CoA N-acyltransferases (Nat)"/>
    <property type="match status" value="1"/>
</dbReference>
<protein>
    <recommendedName>
        <fullName evidence="1">N-acetyltransferase domain-containing protein</fullName>
    </recommendedName>
</protein>